<dbReference type="RefSeq" id="WP_169384565.1">
    <property type="nucleotide sequence ID" value="NZ_JAAXLA010000074.1"/>
</dbReference>
<evidence type="ECO:0000256" key="1">
    <source>
        <dbReference type="SAM" id="MobiDB-lite"/>
    </source>
</evidence>
<dbReference type="Proteomes" id="UP000820669">
    <property type="component" value="Unassembled WGS sequence"/>
</dbReference>
<name>A0ABX1SL34_9PSEU</name>
<evidence type="ECO:0000313" key="2">
    <source>
        <dbReference type="EMBL" id="NMI01102.1"/>
    </source>
</evidence>
<evidence type="ECO:0000313" key="3">
    <source>
        <dbReference type="Proteomes" id="UP000820669"/>
    </source>
</evidence>
<feature type="region of interest" description="Disordered" evidence="1">
    <location>
        <begin position="157"/>
        <end position="186"/>
    </location>
</feature>
<proteinExistence type="predicted"/>
<reference evidence="2 3" key="1">
    <citation type="submission" date="2020-04" db="EMBL/GenBank/DDBJ databases">
        <authorList>
            <person name="Klaysubun C."/>
            <person name="Duangmal K."/>
            <person name="Lipun K."/>
        </authorList>
    </citation>
    <scope>NUCLEOTIDE SEQUENCE [LARGE SCALE GENOMIC DNA]</scope>
    <source>
        <strain evidence="2 3">K10HN5</strain>
    </source>
</reference>
<feature type="region of interest" description="Disordered" evidence="1">
    <location>
        <begin position="105"/>
        <end position="126"/>
    </location>
</feature>
<gene>
    <name evidence="2" type="ORF">HF526_27930</name>
</gene>
<sequence>MGKFGEQLWPRSRSAITGALREHLLSQPAHELAAWAITRHPLRLGQDRWGTADEPAAVASLDPTSIQHRAVARHLRGISNELDVAIATRFAGIDLNAALATQLPAPATTPLPTSSGLEAGTESEPHAVPTAAGAFKIASGALAPDVTDDAKFANRAGPSAARSAAPTAITSPVTTSAVSEQGVWLH</sequence>
<comment type="caution">
    <text evidence="2">The sequence shown here is derived from an EMBL/GenBank/DDBJ whole genome shotgun (WGS) entry which is preliminary data.</text>
</comment>
<protein>
    <recommendedName>
        <fullName evidence="4">DUF222 domain-containing protein</fullName>
    </recommendedName>
</protein>
<accession>A0ABX1SL34</accession>
<feature type="compositionally biased region" description="Low complexity" evidence="1">
    <location>
        <begin position="157"/>
        <end position="172"/>
    </location>
</feature>
<dbReference type="EMBL" id="JAAXLA010000074">
    <property type="protein sequence ID" value="NMI01102.1"/>
    <property type="molecule type" value="Genomic_DNA"/>
</dbReference>
<organism evidence="2 3">
    <name type="scientific">Pseudonocardia acidicola</name>
    <dbReference type="NCBI Taxonomy" id="2724939"/>
    <lineage>
        <taxon>Bacteria</taxon>
        <taxon>Bacillati</taxon>
        <taxon>Actinomycetota</taxon>
        <taxon>Actinomycetes</taxon>
        <taxon>Pseudonocardiales</taxon>
        <taxon>Pseudonocardiaceae</taxon>
        <taxon>Pseudonocardia</taxon>
    </lineage>
</organism>
<keyword evidence="3" id="KW-1185">Reference proteome</keyword>
<evidence type="ECO:0008006" key="4">
    <source>
        <dbReference type="Google" id="ProtNLM"/>
    </source>
</evidence>